<evidence type="ECO:0000256" key="3">
    <source>
        <dbReference type="ARBA" id="ARBA00023004"/>
    </source>
</evidence>
<organism evidence="7 8">
    <name type="scientific">Stieleria marina</name>
    <dbReference type="NCBI Taxonomy" id="1930275"/>
    <lineage>
        <taxon>Bacteria</taxon>
        <taxon>Pseudomonadati</taxon>
        <taxon>Planctomycetota</taxon>
        <taxon>Planctomycetia</taxon>
        <taxon>Pirellulales</taxon>
        <taxon>Pirellulaceae</taxon>
        <taxon>Stieleria</taxon>
    </lineage>
</organism>
<dbReference type="InterPro" id="IPR009056">
    <property type="entry name" value="Cyt_c-like_dom"/>
</dbReference>
<dbReference type="Pfam" id="PF13442">
    <property type="entry name" value="Cytochrome_CBB3"/>
    <property type="match status" value="1"/>
</dbReference>
<evidence type="ECO:0000259" key="6">
    <source>
        <dbReference type="PROSITE" id="PS51007"/>
    </source>
</evidence>
<dbReference type="GO" id="GO:0046872">
    <property type="term" value="F:metal ion binding"/>
    <property type="evidence" value="ECO:0007669"/>
    <property type="project" value="UniProtKB-KW"/>
</dbReference>
<evidence type="ECO:0000256" key="5">
    <source>
        <dbReference type="SAM" id="SignalP"/>
    </source>
</evidence>
<evidence type="ECO:0000313" key="7">
    <source>
        <dbReference type="EMBL" id="QDT10211.1"/>
    </source>
</evidence>
<dbReference type="OrthoDB" id="225269at2"/>
<sequence precursor="true">MRPPDFVKRMRSMRCSLLAMSLSITVLCSSFGNADEKDAGVDQPVDSLSLVVNAIGQSNESSVRRSLLRGLLAGLEGRRNVKAPAGWELLRQELAADSDSQVQELSMQLSQVFGDSQAAKEALAILSDSSADSVRRRSALHSLLEQQNKTVSARLESLLDDPSLAIDAIRGYASIENAAAPAILFQRFPAMTAAQKRATVETMAARMPYAERLVGAVKRKVVARDDIPVHVARSLSEMLGDKFVKVYGEIRPVADDRAMLLKKYKAMLTPKAIVAADAGRGRVIFDKTCAACHKLYGNGGEVGPDLTGSNRANLDYILLNSIDPSYDVPDAYKMVQILTSEGRVINGVLAEEDNVKIVLKTAEQPRVVIAKADIETRRVSKKSMMPDGQLDQLKPNQVVDLIKYLRTKSQVELSK</sequence>
<evidence type="ECO:0000256" key="4">
    <source>
        <dbReference type="PROSITE-ProRule" id="PRU00433"/>
    </source>
</evidence>
<keyword evidence="5" id="KW-0732">Signal</keyword>
<dbReference type="PANTHER" id="PTHR33546:SF1">
    <property type="entry name" value="LARGE, MULTIFUNCTIONAL SECRETED PROTEIN"/>
    <property type="match status" value="1"/>
</dbReference>
<gene>
    <name evidence="7" type="ORF">K239x_21670</name>
</gene>
<keyword evidence="3 4" id="KW-0408">Iron</keyword>
<proteinExistence type="predicted"/>
<name>A0A517NSV5_9BACT</name>
<dbReference type="AlphaFoldDB" id="A0A517NSV5"/>
<dbReference type="PROSITE" id="PS51007">
    <property type="entry name" value="CYTC"/>
    <property type="match status" value="1"/>
</dbReference>
<keyword evidence="2 4" id="KW-0479">Metal-binding</keyword>
<dbReference type="EMBL" id="CP036526">
    <property type="protein sequence ID" value="QDT10211.1"/>
    <property type="molecule type" value="Genomic_DNA"/>
</dbReference>
<feature type="signal peptide" evidence="5">
    <location>
        <begin position="1"/>
        <end position="34"/>
    </location>
</feature>
<dbReference type="SUPFAM" id="SSF46626">
    <property type="entry name" value="Cytochrome c"/>
    <property type="match status" value="1"/>
</dbReference>
<dbReference type="GO" id="GO:0009055">
    <property type="term" value="F:electron transfer activity"/>
    <property type="evidence" value="ECO:0007669"/>
    <property type="project" value="InterPro"/>
</dbReference>
<dbReference type="InterPro" id="IPR036909">
    <property type="entry name" value="Cyt_c-like_dom_sf"/>
</dbReference>
<reference evidence="7 8" key="1">
    <citation type="submission" date="2019-02" db="EMBL/GenBank/DDBJ databases">
        <title>Deep-cultivation of Planctomycetes and their phenomic and genomic characterization uncovers novel biology.</title>
        <authorList>
            <person name="Wiegand S."/>
            <person name="Jogler M."/>
            <person name="Boedeker C."/>
            <person name="Pinto D."/>
            <person name="Vollmers J."/>
            <person name="Rivas-Marin E."/>
            <person name="Kohn T."/>
            <person name="Peeters S.H."/>
            <person name="Heuer A."/>
            <person name="Rast P."/>
            <person name="Oberbeckmann S."/>
            <person name="Bunk B."/>
            <person name="Jeske O."/>
            <person name="Meyerdierks A."/>
            <person name="Storesund J.E."/>
            <person name="Kallscheuer N."/>
            <person name="Luecker S."/>
            <person name="Lage O.M."/>
            <person name="Pohl T."/>
            <person name="Merkel B.J."/>
            <person name="Hornburger P."/>
            <person name="Mueller R.-W."/>
            <person name="Bruemmer F."/>
            <person name="Labrenz M."/>
            <person name="Spormann A.M."/>
            <person name="Op den Camp H."/>
            <person name="Overmann J."/>
            <person name="Amann R."/>
            <person name="Jetten M.S.M."/>
            <person name="Mascher T."/>
            <person name="Medema M.H."/>
            <person name="Devos D.P."/>
            <person name="Kaster A.-K."/>
            <person name="Ovreas L."/>
            <person name="Rohde M."/>
            <person name="Galperin M.Y."/>
            <person name="Jogler C."/>
        </authorList>
    </citation>
    <scope>NUCLEOTIDE SEQUENCE [LARGE SCALE GENOMIC DNA]</scope>
    <source>
        <strain evidence="7 8">K23_9</strain>
    </source>
</reference>
<feature type="chain" id="PRO_5022245468" evidence="5">
    <location>
        <begin position="35"/>
        <end position="415"/>
    </location>
</feature>
<feature type="domain" description="Cytochrome c" evidence="6">
    <location>
        <begin position="276"/>
        <end position="409"/>
    </location>
</feature>
<protein>
    <submittedName>
        <fullName evidence="7">Cytochrome c</fullName>
    </submittedName>
</protein>
<evidence type="ECO:0000256" key="2">
    <source>
        <dbReference type="ARBA" id="ARBA00022723"/>
    </source>
</evidence>
<dbReference type="Gene3D" id="1.10.760.10">
    <property type="entry name" value="Cytochrome c-like domain"/>
    <property type="match status" value="1"/>
</dbReference>
<dbReference type="Proteomes" id="UP000319817">
    <property type="component" value="Chromosome"/>
</dbReference>
<accession>A0A517NSV5</accession>
<dbReference type="GO" id="GO:0020037">
    <property type="term" value="F:heme binding"/>
    <property type="evidence" value="ECO:0007669"/>
    <property type="project" value="InterPro"/>
</dbReference>
<keyword evidence="1 4" id="KW-0349">Heme</keyword>
<dbReference type="PANTHER" id="PTHR33546">
    <property type="entry name" value="LARGE, MULTIFUNCTIONAL SECRETED PROTEIN-RELATED"/>
    <property type="match status" value="1"/>
</dbReference>
<dbReference type="NCBIfam" id="TIGR02603">
    <property type="entry name" value="CxxCH_TIGR02603"/>
    <property type="match status" value="1"/>
</dbReference>
<dbReference type="InterPro" id="IPR013427">
    <property type="entry name" value="Haem-bd_dom_put"/>
</dbReference>
<evidence type="ECO:0000313" key="8">
    <source>
        <dbReference type="Proteomes" id="UP000319817"/>
    </source>
</evidence>
<evidence type="ECO:0000256" key="1">
    <source>
        <dbReference type="ARBA" id="ARBA00022617"/>
    </source>
</evidence>
<keyword evidence="8" id="KW-1185">Reference proteome</keyword>